<evidence type="ECO:0000313" key="1">
    <source>
        <dbReference type="EMBL" id="EDU91396.1"/>
    </source>
</evidence>
<evidence type="ECO:0000313" key="2">
    <source>
        <dbReference type="Proteomes" id="UP000004641"/>
    </source>
</evidence>
<name>A0A0H3PPD5_ECO5C</name>
<sequence>MLSPRHEGFISYCSNHQQTPTYLQLNIHNNLTLRHYFRYGYA</sequence>
<dbReference type="Proteomes" id="UP000004641">
    <property type="component" value="Unassembled WGS sequence"/>
</dbReference>
<proteinExistence type="predicted"/>
<dbReference type="BioCyc" id="ECOL478008-HMP:G76-485069-MONOMER"/>
<organism evidence="1 2">
    <name type="scientific">Escherichia coli O157:H7 (strain EC869)</name>
    <dbReference type="NCBI Taxonomy" id="478008"/>
    <lineage>
        <taxon>Bacteria</taxon>
        <taxon>Pseudomonadati</taxon>
        <taxon>Pseudomonadota</taxon>
        <taxon>Gammaproteobacteria</taxon>
        <taxon>Enterobacterales</taxon>
        <taxon>Enterobacteriaceae</taxon>
        <taxon>Escherichia</taxon>
    </lineage>
</organism>
<comment type="caution">
    <text evidence="1">The sequence shown here is derived from an EMBL/GenBank/DDBJ whole genome shotgun (WGS) entry which is preliminary data.</text>
</comment>
<dbReference type="AlphaFoldDB" id="A0A0H3PPD5"/>
<reference evidence="1 2" key="1">
    <citation type="journal article" date="2011" name="Appl. Environ. Microbiol.">
        <title>Genome signatures of Escherichia coli O157:H7 isolates from the bovine host reservoir.</title>
        <authorList>
            <person name="Eppinger M."/>
            <person name="Mammel M.K."/>
            <person name="Leclerc J.E."/>
            <person name="Ravel J."/>
            <person name="Cebula T.A."/>
        </authorList>
    </citation>
    <scope>NUCLEOTIDE SEQUENCE [LARGE SCALE GENOMIC DNA]</scope>
    <source>
        <strain evidence="1 2">EC869</strain>
    </source>
</reference>
<dbReference type="EMBL" id="ABHU01000006">
    <property type="protein sequence ID" value="EDU91396.1"/>
    <property type="molecule type" value="Genomic_DNA"/>
</dbReference>
<accession>A0A0H3PPD5</accession>
<gene>
    <name evidence="1" type="ORF">ECH7EC869_3545</name>
</gene>
<protein>
    <submittedName>
        <fullName evidence="1">Uncharacterized protein</fullName>
    </submittedName>
</protein>